<keyword evidence="5 13" id="KW-0812">Transmembrane</keyword>
<keyword evidence="9 14" id="KW-0472">Membrane</keyword>
<keyword evidence="8 13" id="KW-0406">Ion transport</keyword>
<keyword evidence="4 13" id="KW-0894">Sodium channel</keyword>
<evidence type="ECO:0000256" key="7">
    <source>
        <dbReference type="ARBA" id="ARBA00023053"/>
    </source>
</evidence>
<evidence type="ECO:0000256" key="14">
    <source>
        <dbReference type="SAM" id="Phobius"/>
    </source>
</evidence>
<comment type="subcellular location">
    <subcellularLocation>
        <location evidence="1">Membrane</location>
        <topology evidence="1">Multi-pass membrane protein</topology>
    </subcellularLocation>
</comment>
<accession>A0A914EKN0</accession>
<evidence type="ECO:0000256" key="5">
    <source>
        <dbReference type="ARBA" id="ARBA00022692"/>
    </source>
</evidence>
<dbReference type="WBParaSite" id="ACRNAN_scaffold9134.g25365.t1">
    <property type="protein sequence ID" value="ACRNAN_scaffold9134.g25365.t1"/>
    <property type="gene ID" value="ACRNAN_scaffold9134.g25365"/>
</dbReference>
<keyword evidence="15" id="KW-1185">Reference proteome</keyword>
<keyword evidence="7" id="KW-0915">Sodium</keyword>
<dbReference type="AlphaFoldDB" id="A0A914EKN0"/>
<evidence type="ECO:0000256" key="8">
    <source>
        <dbReference type="ARBA" id="ARBA00023065"/>
    </source>
</evidence>
<comment type="similarity">
    <text evidence="2 13">Belongs to the amiloride-sensitive sodium channel (TC 1.A.6) family.</text>
</comment>
<evidence type="ECO:0000256" key="4">
    <source>
        <dbReference type="ARBA" id="ARBA00022461"/>
    </source>
</evidence>
<dbReference type="Proteomes" id="UP000887540">
    <property type="component" value="Unplaced"/>
</dbReference>
<evidence type="ECO:0000256" key="2">
    <source>
        <dbReference type="ARBA" id="ARBA00007193"/>
    </source>
</evidence>
<dbReference type="GO" id="GO:0016020">
    <property type="term" value="C:membrane"/>
    <property type="evidence" value="ECO:0007669"/>
    <property type="project" value="UniProtKB-SubCell"/>
</dbReference>
<keyword evidence="3 13" id="KW-0813">Transport</keyword>
<evidence type="ECO:0000256" key="9">
    <source>
        <dbReference type="ARBA" id="ARBA00023136"/>
    </source>
</evidence>
<name>A0A914EKN0_9BILA</name>
<reference evidence="16" key="1">
    <citation type="submission" date="2022-11" db="UniProtKB">
        <authorList>
            <consortium name="WormBaseParasite"/>
        </authorList>
    </citation>
    <scope>IDENTIFICATION</scope>
</reference>
<dbReference type="InterPro" id="IPR001873">
    <property type="entry name" value="ENaC"/>
</dbReference>
<sequence length="210" mass="24389">MIGSFYQLKRPPQVETARKKSAIQRNIVENFQQANIASNQAGTEAEQILAELLQQYREGKLSKSENSMFKNMLMLKKIEKALEKISNELDKFEELTISDYKEHNTIDGINNLFAAKSHLEGCVWIIAIIACFILAAFLCNHAYDEWYESIGTKTKYFPSENLSYPDVIICPDLIYNKTQLRELIEDARNYVHEYYLNNSLIVKLVMGWFR</sequence>
<dbReference type="GO" id="GO:0005272">
    <property type="term" value="F:sodium channel activity"/>
    <property type="evidence" value="ECO:0007669"/>
    <property type="project" value="UniProtKB-KW"/>
</dbReference>
<protein>
    <submittedName>
        <fullName evidence="16">Uncharacterized protein</fullName>
    </submittedName>
</protein>
<keyword evidence="6 14" id="KW-1133">Transmembrane helix</keyword>
<organism evidence="15 16">
    <name type="scientific">Acrobeloides nanus</name>
    <dbReference type="NCBI Taxonomy" id="290746"/>
    <lineage>
        <taxon>Eukaryota</taxon>
        <taxon>Metazoa</taxon>
        <taxon>Ecdysozoa</taxon>
        <taxon>Nematoda</taxon>
        <taxon>Chromadorea</taxon>
        <taxon>Rhabditida</taxon>
        <taxon>Tylenchina</taxon>
        <taxon>Cephalobomorpha</taxon>
        <taxon>Cephaloboidea</taxon>
        <taxon>Cephalobidae</taxon>
        <taxon>Acrobeloides</taxon>
    </lineage>
</organism>
<keyword evidence="11 13" id="KW-0739">Sodium transport</keyword>
<keyword evidence="12 13" id="KW-0407">Ion channel</keyword>
<keyword evidence="10" id="KW-0325">Glycoprotein</keyword>
<feature type="transmembrane region" description="Helical" evidence="14">
    <location>
        <begin position="122"/>
        <end position="143"/>
    </location>
</feature>
<evidence type="ECO:0000256" key="12">
    <source>
        <dbReference type="ARBA" id="ARBA00023303"/>
    </source>
</evidence>
<evidence type="ECO:0000313" key="16">
    <source>
        <dbReference type="WBParaSite" id="ACRNAN_scaffold9134.g25365.t1"/>
    </source>
</evidence>
<evidence type="ECO:0000256" key="11">
    <source>
        <dbReference type="ARBA" id="ARBA00023201"/>
    </source>
</evidence>
<evidence type="ECO:0000256" key="10">
    <source>
        <dbReference type="ARBA" id="ARBA00023180"/>
    </source>
</evidence>
<evidence type="ECO:0000256" key="13">
    <source>
        <dbReference type="RuleBase" id="RU000679"/>
    </source>
</evidence>
<proteinExistence type="inferred from homology"/>
<dbReference type="Pfam" id="PF00858">
    <property type="entry name" value="ASC"/>
    <property type="match status" value="1"/>
</dbReference>
<evidence type="ECO:0000256" key="3">
    <source>
        <dbReference type="ARBA" id="ARBA00022448"/>
    </source>
</evidence>
<evidence type="ECO:0000256" key="1">
    <source>
        <dbReference type="ARBA" id="ARBA00004141"/>
    </source>
</evidence>
<evidence type="ECO:0000256" key="6">
    <source>
        <dbReference type="ARBA" id="ARBA00022989"/>
    </source>
</evidence>
<evidence type="ECO:0000313" key="15">
    <source>
        <dbReference type="Proteomes" id="UP000887540"/>
    </source>
</evidence>